<evidence type="ECO:0000256" key="1">
    <source>
        <dbReference type="ARBA" id="ARBA00006446"/>
    </source>
</evidence>
<comment type="similarity">
    <text evidence="1">Belongs to the UPF0053 family. Hemolysin C subfamily.</text>
</comment>
<dbReference type="Pfam" id="PF00571">
    <property type="entry name" value="CBS"/>
    <property type="match status" value="2"/>
</dbReference>
<sequence length="309" mass="34186">MKMETMSNSPEGSSTAAHRAQPEPADSLTRPTPLLSRLFRRRNPAADPVPSQNAMEAASEAGAREMLINLRNMRDKRVQDVAVPRADIAAIAQDASLDEVMATYRDSGFTRLPVYNDTLDDPIGFLHLKDLALGFAFGAEAKEPDLAGLVRRILFVPPSMPLGALLQRMQSTRIHIALVIDEYGGVDGLVTIEDLLEEIVGNIEDEHDTEETALWRREDDGTFVASARAELVDFEKDAGVDLLADELDEDVDTLGGLVFMLTGRIPERAEVVTHPDGHEFEVIDADTRRIKRMRVRIHDPEKPVQQAAE</sequence>
<evidence type="ECO:0000256" key="5">
    <source>
        <dbReference type="SAM" id="MobiDB-lite"/>
    </source>
</evidence>
<reference evidence="7 8" key="1">
    <citation type="submission" date="2018-03" db="EMBL/GenBank/DDBJ databases">
        <authorList>
            <person name="Keele B.F."/>
        </authorList>
    </citation>
    <scope>NUCLEOTIDE SEQUENCE [LARGE SCALE GENOMIC DNA]</scope>
    <source>
        <strain evidence="7 8">CeCT 8812</strain>
    </source>
</reference>
<dbReference type="EMBL" id="OMKW01000004">
    <property type="protein sequence ID" value="SPF30539.1"/>
    <property type="molecule type" value="Genomic_DNA"/>
</dbReference>
<dbReference type="InterPro" id="IPR036318">
    <property type="entry name" value="FAD-bd_PCMH-like_sf"/>
</dbReference>
<evidence type="ECO:0000256" key="3">
    <source>
        <dbReference type="ARBA" id="ARBA00023122"/>
    </source>
</evidence>
<protein>
    <submittedName>
        <fullName evidence="7">Hemolysin C</fullName>
    </submittedName>
</protein>
<organism evidence="7 8">
    <name type="scientific">Pontivivens insulae</name>
    <dbReference type="NCBI Taxonomy" id="1639689"/>
    <lineage>
        <taxon>Bacteria</taxon>
        <taxon>Pseudomonadati</taxon>
        <taxon>Pseudomonadota</taxon>
        <taxon>Alphaproteobacteria</taxon>
        <taxon>Rhodobacterales</taxon>
        <taxon>Paracoccaceae</taxon>
        <taxon>Pontivivens</taxon>
    </lineage>
</organism>
<proteinExistence type="inferred from homology"/>
<evidence type="ECO:0000259" key="6">
    <source>
        <dbReference type="PROSITE" id="PS51371"/>
    </source>
</evidence>
<dbReference type="GO" id="GO:0050660">
    <property type="term" value="F:flavin adenine dinucleotide binding"/>
    <property type="evidence" value="ECO:0007669"/>
    <property type="project" value="InterPro"/>
</dbReference>
<name>A0A2R8AEA3_9RHOB</name>
<dbReference type="InterPro" id="IPR005170">
    <property type="entry name" value="Transptr-assoc_dom"/>
</dbReference>
<keyword evidence="2" id="KW-0677">Repeat</keyword>
<dbReference type="Proteomes" id="UP000244932">
    <property type="component" value="Unassembled WGS sequence"/>
</dbReference>
<dbReference type="Pfam" id="PF03471">
    <property type="entry name" value="CorC_HlyC"/>
    <property type="match status" value="1"/>
</dbReference>
<evidence type="ECO:0000313" key="7">
    <source>
        <dbReference type="EMBL" id="SPF30539.1"/>
    </source>
</evidence>
<dbReference type="Gene3D" id="3.10.580.10">
    <property type="entry name" value="CBS-domain"/>
    <property type="match status" value="1"/>
</dbReference>
<keyword evidence="3 4" id="KW-0129">CBS domain</keyword>
<dbReference type="SMART" id="SM00116">
    <property type="entry name" value="CBS"/>
    <property type="match status" value="2"/>
</dbReference>
<dbReference type="InterPro" id="IPR044751">
    <property type="entry name" value="Ion_transp-like_CBS"/>
</dbReference>
<keyword evidence="8" id="KW-1185">Reference proteome</keyword>
<dbReference type="PANTHER" id="PTHR22777">
    <property type="entry name" value="HEMOLYSIN-RELATED"/>
    <property type="match status" value="1"/>
</dbReference>
<evidence type="ECO:0000256" key="4">
    <source>
        <dbReference type="PROSITE-ProRule" id="PRU00703"/>
    </source>
</evidence>
<dbReference type="InterPro" id="IPR046342">
    <property type="entry name" value="CBS_dom_sf"/>
</dbReference>
<feature type="domain" description="CBS" evidence="6">
    <location>
        <begin position="82"/>
        <end position="143"/>
    </location>
</feature>
<dbReference type="PANTHER" id="PTHR22777:SF27">
    <property type="entry name" value="MAGNESIUM AND COBALT EFFLUX PROTEIN CORC"/>
    <property type="match status" value="1"/>
</dbReference>
<dbReference type="SMART" id="SM01091">
    <property type="entry name" value="CorC_HlyC"/>
    <property type="match status" value="1"/>
</dbReference>
<dbReference type="SUPFAM" id="SSF54631">
    <property type="entry name" value="CBS-domain pair"/>
    <property type="match status" value="1"/>
</dbReference>
<feature type="domain" description="CBS" evidence="6">
    <location>
        <begin position="149"/>
        <end position="209"/>
    </location>
</feature>
<dbReference type="CDD" id="cd04590">
    <property type="entry name" value="CBS_pair_CorC_HlyC_assoc"/>
    <property type="match status" value="1"/>
</dbReference>
<dbReference type="FunFam" id="3.10.580.10:FF:000002">
    <property type="entry name" value="Magnesium/cobalt efflux protein CorC"/>
    <property type="match status" value="1"/>
</dbReference>
<dbReference type="InterPro" id="IPR016169">
    <property type="entry name" value="FAD-bd_PCMH_sub2"/>
</dbReference>
<dbReference type="PROSITE" id="PS51371">
    <property type="entry name" value="CBS"/>
    <property type="match status" value="2"/>
</dbReference>
<feature type="compositionally biased region" description="Polar residues" evidence="5">
    <location>
        <begin position="1"/>
        <end position="16"/>
    </location>
</feature>
<evidence type="ECO:0000256" key="2">
    <source>
        <dbReference type="ARBA" id="ARBA00022737"/>
    </source>
</evidence>
<feature type="region of interest" description="Disordered" evidence="5">
    <location>
        <begin position="1"/>
        <end position="33"/>
    </location>
</feature>
<gene>
    <name evidence="7" type="primary">tlyC</name>
    <name evidence="7" type="ORF">POI8812_02878</name>
</gene>
<dbReference type="SUPFAM" id="SSF56176">
    <property type="entry name" value="FAD-binding/transporter-associated domain-like"/>
    <property type="match status" value="1"/>
</dbReference>
<accession>A0A2R8AEA3</accession>
<dbReference type="AlphaFoldDB" id="A0A2R8AEA3"/>
<dbReference type="InterPro" id="IPR000644">
    <property type="entry name" value="CBS_dom"/>
</dbReference>
<evidence type="ECO:0000313" key="8">
    <source>
        <dbReference type="Proteomes" id="UP000244932"/>
    </source>
</evidence>
<dbReference type="Gene3D" id="3.30.465.10">
    <property type="match status" value="1"/>
</dbReference>
<dbReference type="GO" id="GO:0005886">
    <property type="term" value="C:plasma membrane"/>
    <property type="evidence" value="ECO:0007669"/>
    <property type="project" value="TreeGrafter"/>
</dbReference>